<reference evidence="3" key="2">
    <citation type="submission" date="2022-09" db="EMBL/GenBank/DDBJ databases">
        <authorList>
            <person name="Sun Q."/>
            <person name="Ohkuma M."/>
        </authorList>
    </citation>
    <scope>NUCLEOTIDE SEQUENCE</scope>
    <source>
        <strain evidence="3">JCM 3093</strain>
    </source>
</reference>
<feature type="transmembrane region" description="Helical" evidence="2">
    <location>
        <begin position="148"/>
        <end position="168"/>
    </location>
</feature>
<organism evidence="3 4">
    <name type="scientific">Planomonospora parontospora</name>
    <dbReference type="NCBI Taxonomy" id="58119"/>
    <lineage>
        <taxon>Bacteria</taxon>
        <taxon>Bacillati</taxon>
        <taxon>Actinomycetota</taxon>
        <taxon>Actinomycetes</taxon>
        <taxon>Streptosporangiales</taxon>
        <taxon>Streptosporangiaceae</taxon>
        <taxon>Planomonospora</taxon>
    </lineage>
</organism>
<protein>
    <submittedName>
        <fullName evidence="3">Uncharacterized protein</fullName>
    </submittedName>
</protein>
<evidence type="ECO:0000313" key="3">
    <source>
        <dbReference type="EMBL" id="GGK70048.1"/>
    </source>
</evidence>
<accession>A0AA37BHH5</accession>
<keyword evidence="2" id="KW-0472">Membrane</keyword>
<feature type="region of interest" description="Disordered" evidence="1">
    <location>
        <begin position="1"/>
        <end position="20"/>
    </location>
</feature>
<dbReference type="Proteomes" id="UP000627984">
    <property type="component" value="Unassembled WGS sequence"/>
</dbReference>
<feature type="transmembrane region" description="Helical" evidence="2">
    <location>
        <begin position="100"/>
        <end position="121"/>
    </location>
</feature>
<evidence type="ECO:0000313" key="4">
    <source>
        <dbReference type="Proteomes" id="UP000627984"/>
    </source>
</evidence>
<feature type="compositionally biased region" description="Basic and acidic residues" evidence="1">
    <location>
        <begin position="1"/>
        <end position="15"/>
    </location>
</feature>
<dbReference type="AlphaFoldDB" id="A0AA37BHH5"/>
<evidence type="ECO:0000256" key="2">
    <source>
        <dbReference type="SAM" id="Phobius"/>
    </source>
</evidence>
<name>A0AA37BHH5_9ACTN</name>
<dbReference type="EMBL" id="BMQD01000009">
    <property type="protein sequence ID" value="GGK70048.1"/>
    <property type="molecule type" value="Genomic_DNA"/>
</dbReference>
<comment type="caution">
    <text evidence="3">The sequence shown here is derived from an EMBL/GenBank/DDBJ whole genome shotgun (WGS) entry which is preliminary data.</text>
</comment>
<reference evidence="3" key="1">
    <citation type="journal article" date="2014" name="Int. J. Syst. Evol. Microbiol.">
        <title>Complete genome sequence of Corynebacterium casei LMG S-19264T (=DSM 44701T), isolated from a smear-ripened cheese.</title>
        <authorList>
            <consortium name="US DOE Joint Genome Institute (JGI-PGF)"/>
            <person name="Walter F."/>
            <person name="Albersmeier A."/>
            <person name="Kalinowski J."/>
            <person name="Ruckert C."/>
        </authorList>
    </citation>
    <scope>NUCLEOTIDE SEQUENCE</scope>
    <source>
        <strain evidence="3">JCM 3093</strain>
    </source>
</reference>
<sequence>MEIHRRRNPPHEMTSHFHGRPFSSSAYPTAWKETRRTLSVPWTLIAATESGGADHTLFVSFAALFIGAAARSLFALDAFVAGALPLFVLLAAICRRWWPAGVVVAVVLGVMAVINLVLFLGELPRGIVTDDVSAGAQPDFHASGGEPVTAMSAAVAYVLAAAALAVGAHRSKAAPRPTGG</sequence>
<gene>
    <name evidence="3" type="ORF">GCM10010126_31800</name>
</gene>
<keyword evidence="2" id="KW-1133">Transmembrane helix</keyword>
<evidence type="ECO:0000256" key="1">
    <source>
        <dbReference type="SAM" id="MobiDB-lite"/>
    </source>
</evidence>
<proteinExistence type="predicted"/>
<feature type="transmembrane region" description="Helical" evidence="2">
    <location>
        <begin position="72"/>
        <end position="93"/>
    </location>
</feature>
<keyword evidence="2" id="KW-0812">Transmembrane</keyword>